<dbReference type="PANTHER" id="PTHR43853">
    <property type="entry name" value="3-KETOACYL-COA THIOLASE, PEROXISOMAL"/>
    <property type="match status" value="1"/>
</dbReference>
<evidence type="ECO:0000256" key="1">
    <source>
        <dbReference type="ARBA" id="ARBA00005189"/>
    </source>
</evidence>
<dbReference type="PROSITE" id="PS00098">
    <property type="entry name" value="THIOLASE_1"/>
    <property type="match status" value="1"/>
</dbReference>
<dbReference type="Pfam" id="PF00108">
    <property type="entry name" value="Thiolase_N"/>
    <property type="match status" value="1"/>
</dbReference>
<dbReference type="PROSITE" id="PS00737">
    <property type="entry name" value="THIOLASE_2"/>
    <property type="match status" value="1"/>
</dbReference>
<dbReference type="InterPro" id="IPR020615">
    <property type="entry name" value="Thiolase_acyl_enz_int_AS"/>
</dbReference>
<dbReference type="EMBL" id="BMIU01000006">
    <property type="protein sequence ID" value="GGF28183.1"/>
    <property type="molecule type" value="Genomic_DNA"/>
</dbReference>
<comment type="pathway">
    <text evidence="1">Lipid metabolism.</text>
</comment>
<proteinExistence type="inferred from homology"/>
<dbReference type="Proteomes" id="UP000647339">
    <property type="component" value="Unassembled WGS sequence"/>
</dbReference>
<dbReference type="Gene3D" id="3.40.47.10">
    <property type="match status" value="1"/>
</dbReference>
<name>A0ABQ1UY83_9BACT</name>
<comment type="caution">
    <text evidence="9">The sequence shown here is derived from an EMBL/GenBank/DDBJ whole genome shotgun (WGS) entry which is preliminary data.</text>
</comment>
<dbReference type="InterPro" id="IPR002155">
    <property type="entry name" value="Thiolase"/>
</dbReference>
<dbReference type="InterPro" id="IPR016039">
    <property type="entry name" value="Thiolase-like"/>
</dbReference>
<dbReference type="NCBIfam" id="TIGR01930">
    <property type="entry name" value="AcCoA-C-Actrans"/>
    <property type="match status" value="1"/>
</dbReference>
<sequence>MEAYIIKGYRTAVGKAKKGGFRFYRPDDLAVDVIKKLITDTPGLEPEMVDDLIVGNAVPEAEQGMQMGRMISLMALGKVVPGFIINRYCGSGLEAIALATAKIKSGMADCIIAGGTESMSMVPMMGYKTALNWKIASEHPDYYLSMGLTAEELAKDYNISREDADQFAVTSHERAISAIKEGKFKDEIVPIKVEETYVDEAGKRQKRSFTVDTDEGPRPGTSMDVLGGLKPAFKQGGQVTAGNSSQTSDGAAFTIVMSERMVKELNLEPEARLVSYSVAGVDPRIMGIGPKEAVPKALKQAGMKMSDISLVELNEAFAAQALAVIRELDMDPEVVNVNGGAVALGHPLGCTGAKLTVQMINELRRRNQKYGMVTACVGGGQGVAGVVELLK</sequence>
<accession>A0ABQ1UY83</accession>
<dbReference type="CDD" id="cd00751">
    <property type="entry name" value="thiolase"/>
    <property type="match status" value="1"/>
</dbReference>
<evidence type="ECO:0000256" key="3">
    <source>
        <dbReference type="ARBA" id="ARBA00022679"/>
    </source>
</evidence>
<dbReference type="SUPFAM" id="SSF53901">
    <property type="entry name" value="Thiolase-like"/>
    <property type="match status" value="2"/>
</dbReference>
<evidence type="ECO:0000256" key="6">
    <source>
        <dbReference type="RuleBase" id="RU003557"/>
    </source>
</evidence>
<evidence type="ECO:0000259" key="7">
    <source>
        <dbReference type="Pfam" id="PF00108"/>
    </source>
</evidence>
<dbReference type="Pfam" id="PF02803">
    <property type="entry name" value="Thiolase_C"/>
    <property type="match status" value="1"/>
</dbReference>
<evidence type="ECO:0000259" key="8">
    <source>
        <dbReference type="Pfam" id="PF02803"/>
    </source>
</evidence>
<evidence type="ECO:0000256" key="4">
    <source>
        <dbReference type="ARBA" id="ARBA00023315"/>
    </source>
</evidence>
<comment type="similarity">
    <text evidence="2 6">Belongs to the thiolase-like superfamily. Thiolase family.</text>
</comment>
<keyword evidence="4 6" id="KW-0012">Acyltransferase</keyword>
<keyword evidence="3 6" id="KW-0808">Transferase</keyword>
<dbReference type="InterPro" id="IPR020616">
    <property type="entry name" value="Thiolase_N"/>
</dbReference>
<keyword evidence="10" id="KW-1185">Reference proteome</keyword>
<dbReference type="PROSITE" id="PS00099">
    <property type="entry name" value="THIOLASE_3"/>
    <property type="match status" value="1"/>
</dbReference>
<evidence type="ECO:0000313" key="9">
    <source>
        <dbReference type="EMBL" id="GGF28183.1"/>
    </source>
</evidence>
<feature type="domain" description="Thiolase N-terminal" evidence="7">
    <location>
        <begin position="4"/>
        <end position="259"/>
    </location>
</feature>
<dbReference type="PANTHER" id="PTHR43853:SF21">
    <property type="entry name" value="STEROID 3-KETOACYL-COA THIOLASE"/>
    <property type="match status" value="1"/>
</dbReference>
<evidence type="ECO:0000256" key="2">
    <source>
        <dbReference type="ARBA" id="ARBA00010982"/>
    </source>
</evidence>
<dbReference type="InterPro" id="IPR050215">
    <property type="entry name" value="Thiolase-like_sf_Thiolase"/>
</dbReference>
<dbReference type="InterPro" id="IPR020610">
    <property type="entry name" value="Thiolase_AS"/>
</dbReference>
<reference evidence="10" key="1">
    <citation type="journal article" date="2019" name="Int. J. Syst. Evol. Microbiol.">
        <title>The Global Catalogue of Microorganisms (GCM) 10K type strain sequencing project: providing services to taxonomists for standard genome sequencing and annotation.</title>
        <authorList>
            <consortium name="The Broad Institute Genomics Platform"/>
            <consortium name="The Broad Institute Genome Sequencing Center for Infectious Disease"/>
            <person name="Wu L."/>
            <person name="Ma J."/>
        </authorList>
    </citation>
    <scope>NUCLEOTIDE SEQUENCE [LARGE SCALE GENOMIC DNA]</scope>
    <source>
        <strain evidence="10">CGMCC 1.15407</strain>
    </source>
</reference>
<dbReference type="RefSeq" id="WP_137401629.1">
    <property type="nucleotide sequence ID" value="NZ_BMIU01000006.1"/>
</dbReference>
<dbReference type="InterPro" id="IPR020617">
    <property type="entry name" value="Thiolase_C"/>
</dbReference>
<organism evidence="9 10">
    <name type="scientific">Echinicola rosea</name>
    <dbReference type="NCBI Taxonomy" id="1807691"/>
    <lineage>
        <taxon>Bacteria</taxon>
        <taxon>Pseudomonadati</taxon>
        <taxon>Bacteroidota</taxon>
        <taxon>Cytophagia</taxon>
        <taxon>Cytophagales</taxon>
        <taxon>Cyclobacteriaceae</taxon>
        <taxon>Echinicola</taxon>
    </lineage>
</organism>
<dbReference type="PIRSF" id="PIRSF000429">
    <property type="entry name" value="Ac-CoA_Ac_transf"/>
    <property type="match status" value="1"/>
</dbReference>
<feature type="domain" description="Thiolase C-terminal" evidence="8">
    <location>
        <begin position="268"/>
        <end position="388"/>
    </location>
</feature>
<evidence type="ECO:0000313" key="10">
    <source>
        <dbReference type="Proteomes" id="UP000647339"/>
    </source>
</evidence>
<protein>
    <recommendedName>
        <fullName evidence="5">acetyl-CoA C-acyltransferase</fullName>
        <ecNumber evidence="5">2.3.1.16</ecNumber>
    </recommendedName>
</protein>
<evidence type="ECO:0000256" key="5">
    <source>
        <dbReference type="ARBA" id="ARBA00024073"/>
    </source>
</evidence>
<gene>
    <name evidence="9" type="ORF">GCM10011339_15450</name>
</gene>
<dbReference type="InterPro" id="IPR020613">
    <property type="entry name" value="Thiolase_CS"/>
</dbReference>
<dbReference type="EC" id="2.3.1.16" evidence="5"/>